<dbReference type="AlphaFoldDB" id="A0AAE4CTB6"/>
<protein>
    <submittedName>
        <fullName evidence="3">Diguanylate cyclase (GGDEF)-like protein</fullName>
    </submittedName>
</protein>
<dbReference type="PANTHER" id="PTHR44757:SF2">
    <property type="entry name" value="BIOFILM ARCHITECTURE MAINTENANCE PROTEIN MBAA"/>
    <property type="match status" value="1"/>
</dbReference>
<comment type="caution">
    <text evidence="3">The sequence shown here is derived from an EMBL/GenBank/DDBJ whole genome shotgun (WGS) entry which is preliminary data.</text>
</comment>
<dbReference type="SUPFAM" id="SSF55073">
    <property type="entry name" value="Nucleotide cyclase"/>
    <property type="match status" value="1"/>
</dbReference>
<dbReference type="Pfam" id="PF00990">
    <property type="entry name" value="GGDEF"/>
    <property type="match status" value="1"/>
</dbReference>
<dbReference type="InterPro" id="IPR029787">
    <property type="entry name" value="Nucleotide_cyclase"/>
</dbReference>
<dbReference type="PROSITE" id="PS50887">
    <property type="entry name" value="GGDEF"/>
    <property type="match status" value="1"/>
</dbReference>
<reference evidence="3 4" key="1">
    <citation type="submission" date="2023-07" db="EMBL/GenBank/DDBJ databases">
        <title>Sequencing the genomes of 1000 actinobacteria strains.</title>
        <authorList>
            <person name="Klenk H.-P."/>
        </authorList>
    </citation>
    <scope>NUCLEOTIDE SEQUENCE [LARGE SCALE GENOMIC DNA]</scope>
    <source>
        <strain evidence="3 4">DSM 44711</strain>
    </source>
</reference>
<organism evidence="3 4">
    <name type="scientific">Catenuloplanes niger</name>
    <dbReference type="NCBI Taxonomy" id="587534"/>
    <lineage>
        <taxon>Bacteria</taxon>
        <taxon>Bacillati</taxon>
        <taxon>Actinomycetota</taxon>
        <taxon>Actinomycetes</taxon>
        <taxon>Micromonosporales</taxon>
        <taxon>Micromonosporaceae</taxon>
        <taxon>Catenuloplanes</taxon>
    </lineage>
</organism>
<evidence type="ECO:0000313" key="4">
    <source>
        <dbReference type="Proteomes" id="UP001183629"/>
    </source>
</evidence>
<keyword evidence="4" id="KW-1185">Reference proteome</keyword>
<accession>A0AAE4CTB6</accession>
<feature type="domain" description="EAL" evidence="1">
    <location>
        <begin position="188"/>
        <end position="442"/>
    </location>
</feature>
<evidence type="ECO:0000259" key="1">
    <source>
        <dbReference type="PROSITE" id="PS50883"/>
    </source>
</evidence>
<evidence type="ECO:0000313" key="3">
    <source>
        <dbReference type="EMBL" id="MDR7325136.1"/>
    </source>
</evidence>
<dbReference type="NCBIfam" id="TIGR00254">
    <property type="entry name" value="GGDEF"/>
    <property type="match status" value="1"/>
</dbReference>
<dbReference type="SMART" id="SM00267">
    <property type="entry name" value="GGDEF"/>
    <property type="match status" value="1"/>
</dbReference>
<dbReference type="PROSITE" id="PS50883">
    <property type="entry name" value="EAL"/>
    <property type="match status" value="1"/>
</dbReference>
<name>A0AAE4CTB6_9ACTN</name>
<dbReference type="Proteomes" id="UP001183629">
    <property type="component" value="Unassembled WGS sequence"/>
</dbReference>
<dbReference type="CDD" id="cd01949">
    <property type="entry name" value="GGDEF"/>
    <property type="match status" value="1"/>
</dbReference>
<dbReference type="CDD" id="cd01948">
    <property type="entry name" value="EAL"/>
    <property type="match status" value="1"/>
</dbReference>
<dbReference type="RefSeq" id="WP_310419596.1">
    <property type="nucleotide sequence ID" value="NZ_JAVDYC010000001.1"/>
</dbReference>
<dbReference type="InterPro" id="IPR000160">
    <property type="entry name" value="GGDEF_dom"/>
</dbReference>
<dbReference type="SMART" id="SM00052">
    <property type="entry name" value="EAL"/>
    <property type="match status" value="1"/>
</dbReference>
<dbReference type="PANTHER" id="PTHR44757">
    <property type="entry name" value="DIGUANYLATE CYCLASE DGCP"/>
    <property type="match status" value="1"/>
</dbReference>
<dbReference type="InterPro" id="IPR052155">
    <property type="entry name" value="Biofilm_reg_signaling"/>
</dbReference>
<dbReference type="Pfam" id="PF00563">
    <property type="entry name" value="EAL"/>
    <property type="match status" value="1"/>
</dbReference>
<dbReference type="InterPro" id="IPR001633">
    <property type="entry name" value="EAL_dom"/>
</dbReference>
<dbReference type="InterPro" id="IPR043128">
    <property type="entry name" value="Rev_trsase/Diguanyl_cyclase"/>
</dbReference>
<sequence>MELVTQLRERVRELERAAFYDHLTGLPNRAYFLERLRTAMARGRVPGVLFFDLDGFKRVNDVHGHDAGDELLVRVAARLRDELREADVAARFGGDEFLVLLDGVDHPSRMVRIARRMQAAVSRPYRLDGVREDVVIGATVGVCAGAEGYPDAAELLRAADAAMLSGKARGKGTVVTFTLCPRMSAADRRRVERELWDGFHAHRFDLYYQPIVDLRSRHTVAFEALLRWRHPERGLWEAAEWVRIAEEGGALDAIALRTISQVTTQVEMWRRAGEAPAGVGLRYNVGAGQFWDRNLHEDVAACLRYHGVDPARFAIEVTESVLMLDPEAAVGVLDRMHAIGVEVHLDDVGSGWSSLEPLPRLPVDALKIDRSCVSRMGLDAEADDLVRAIVGRGRDLGLGLVAEGVETEEQRATLLGLGCDLGQGFLFSPAVPAGRAGTVMSF</sequence>
<dbReference type="SUPFAM" id="SSF141868">
    <property type="entry name" value="EAL domain-like"/>
    <property type="match status" value="1"/>
</dbReference>
<feature type="domain" description="GGDEF" evidence="2">
    <location>
        <begin position="44"/>
        <end position="179"/>
    </location>
</feature>
<gene>
    <name evidence="3" type="ORF">J2S44_005386</name>
</gene>
<evidence type="ECO:0000259" key="2">
    <source>
        <dbReference type="PROSITE" id="PS50887"/>
    </source>
</evidence>
<dbReference type="Gene3D" id="3.20.20.450">
    <property type="entry name" value="EAL domain"/>
    <property type="match status" value="1"/>
</dbReference>
<dbReference type="EMBL" id="JAVDYC010000001">
    <property type="protein sequence ID" value="MDR7325136.1"/>
    <property type="molecule type" value="Genomic_DNA"/>
</dbReference>
<dbReference type="Gene3D" id="3.30.70.270">
    <property type="match status" value="1"/>
</dbReference>
<dbReference type="InterPro" id="IPR035919">
    <property type="entry name" value="EAL_sf"/>
</dbReference>
<proteinExistence type="predicted"/>